<dbReference type="InterPro" id="IPR014710">
    <property type="entry name" value="RmlC-like_jellyroll"/>
</dbReference>
<dbReference type="InterPro" id="IPR047142">
    <property type="entry name" value="OryJ/VirC-like"/>
</dbReference>
<dbReference type="SUPFAM" id="SSF51182">
    <property type="entry name" value="RmlC-like cupins"/>
    <property type="match status" value="1"/>
</dbReference>
<dbReference type="PANTHER" id="PTHR36156:SF2">
    <property type="entry name" value="CUPIN TYPE-2 DOMAIN-CONTAINING PROTEIN"/>
    <property type="match status" value="1"/>
</dbReference>
<sequence>MPEKQVRAIRRVVTGHDASGRSCVVEDGAARSVRTLDIRPGFQSVNIWRTSAAPSSVHEADSIHTHVGIAPPTGGTVLRIIDLPPEPSDPAQLRALIGATFGGLFTDAHRDSGAAQPKHPGMHRTATIDYALILEGEVFAVLDAEETLLKAGDVLIQRGINHAWANRSQSICRIAFILIDAVDVTFPPAGG</sequence>
<evidence type="ECO:0000313" key="1">
    <source>
        <dbReference type="EMBL" id="KAF1017926.1"/>
    </source>
</evidence>
<proteinExistence type="predicted"/>
<dbReference type="EMBL" id="WNDQ01000102">
    <property type="protein sequence ID" value="KAF1017926.1"/>
    <property type="molecule type" value="Genomic_DNA"/>
</dbReference>
<organism evidence="1 2">
    <name type="scientific">Paracidovorax wautersii</name>
    <dbReference type="NCBI Taxonomy" id="1177982"/>
    <lineage>
        <taxon>Bacteria</taxon>
        <taxon>Pseudomonadati</taxon>
        <taxon>Pseudomonadota</taxon>
        <taxon>Betaproteobacteria</taxon>
        <taxon>Burkholderiales</taxon>
        <taxon>Comamonadaceae</taxon>
        <taxon>Paracidovorax</taxon>
    </lineage>
</organism>
<evidence type="ECO:0000313" key="2">
    <source>
        <dbReference type="Proteomes" id="UP000461670"/>
    </source>
</evidence>
<comment type="caution">
    <text evidence="1">The sequence shown here is derived from an EMBL/GenBank/DDBJ whole genome shotgun (WGS) entry which is preliminary data.</text>
</comment>
<dbReference type="InterPro" id="IPR011051">
    <property type="entry name" value="RmlC_Cupin_sf"/>
</dbReference>
<dbReference type="Gene3D" id="2.20.70.150">
    <property type="match status" value="1"/>
</dbReference>
<reference evidence="2" key="1">
    <citation type="journal article" date="2020" name="MBio">
        <title>Horizontal gene transfer to a defensive symbiont with a reduced genome amongst a multipartite beetle microbiome.</title>
        <authorList>
            <person name="Waterworth S.C."/>
            <person name="Florez L.V."/>
            <person name="Rees E.R."/>
            <person name="Hertweck C."/>
            <person name="Kaltenpoth M."/>
            <person name="Kwan J.C."/>
        </authorList>
    </citation>
    <scope>NUCLEOTIDE SEQUENCE [LARGE SCALE GENOMIC DNA]</scope>
</reference>
<evidence type="ECO:0008006" key="3">
    <source>
        <dbReference type="Google" id="ProtNLM"/>
    </source>
</evidence>
<name>A0A7V8FKI2_9BURK</name>
<gene>
    <name evidence="1" type="ORF">GAK30_03825</name>
</gene>
<accession>A0A7V8FKI2</accession>
<protein>
    <recommendedName>
        <fullName evidence="3">Cupin domain-containing protein</fullName>
    </recommendedName>
</protein>
<dbReference type="Gene3D" id="2.60.120.10">
    <property type="entry name" value="Jelly Rolls"/>
    <property type="match status" value="1"/>
</dbReference>
<dbReference type="AlphaFoldDB" id="A0A7V8FKI2"/>
<dbReference type="CDD" id="cd02231">
    <property type="entry name" value="cupin_BLL6423-like"/>
    <property type="match status" value="1"/>
</dbReference>
<dbReference type="Proteomes" id="UP000461670">
    <property type="component" value="Unassembled WGS sequence"/>
</dbReference>
<dbReference type="PANTHER" id="PTHR36156">
    <property type="entry name" value="SLR2101 PROTEIN"/>
    <property type="match status" value="1"/>
</dbReference>